<organism evidence="3 4">
    <name type="scientific">Nostoc paludosum FACHB-159</name>
    <dbReference type="NCBI Taxonomy" id="2692908"/>
    <lineage>
        <taxon>Bacteria</taxon>
        <taxon>Bacillati</taxon>
        <taxon>Cyanobacteriota</taxon>
        <taxon>Cyanophyceae</taxon>
        <taxon>Nostocales</taxon>
        <taxon>Nostocaceae</taxon>
        <taxon>Nostoc</taxon>
    </lineage>
</organism>
<accession>A0ABR8KPL6</accession>
<name>A0ABR8KPL6_9NOSO</name>
<comment type="caution">
    <text evidence="3">The sequence shown here is derived from an EMBL/GenBank/DDBJ whole genome shotgun (WGS) entry which is preliminary data.</text>
</comment>
<dbReference type="EMBL" id="JACJTU010000105">
    <property type="protein sequence ID" value="MBD2739703.1"/>
    <property type="molecule type" value="Genomic_DNA"/>
</dbReference>
<gene>
    <name evidence="3" type="ORF">H6H03_38640</name>
</gene>
<evidence type="ECO:0000259" key="2">
    <source>
        <dbReference type="Pfam" id="PF08707"/>
    </source>
</evidence>
<dbReference type="Pfam" id="PF08707">
    <property type="entry name" value="PriCT_2"/>
    <property type="match status" value="1"/>
</dbReference>
<dbReference type="RefSeq" id="WP_190960183.1">
    <property type="nucleotide sequence ID" value="NZ_JACJTU010000105.1"/>
</dbReference>
<feature type="coiled-coil region" evidence="1">
    <location>
        <begin position="211"/>
        <end position="238"/>
    </location>
</feature>
<evidence type="ECO:0000313" key="4">
    <source>
        <dbReference type="Proteomes" id="UP000637383"/>
    </source>
</evidence>
<sequence length="424" mass="48128">MINNNSALAKSQCLVPKFKFAVNTCGSNKDWDFKKLAANFRDVEGTIEDVQQHIKAGHAVCAGLLDGKWRSKANVIGSQWIPLDIDNSDVARDAYGKPIKDSNGNSIKVYKHQLTLEEALAHPFIQKHCALLYTTKSHKPDWHKFRLIFLLPQYVEGADTVEACTRSLMQQLPHDPACKDASRVFYGNTEAEFLIVNPEATLPTEWVSSAIAIALHEREEYQQRIQEIESRRQQWREISDVEGWDIEQLIQQALSFIPPRSPGSGNYDECRQVLMALVNHYGPTDAEIIAEKWSPSIPGTTWNIRAKIRSFRRGGISIGTLFHIAKQYGFRFPQRQYEPRHTEQGVISRQEWELGRVREDLTSFQNLLKQAIAPFVTKKKGFSKPASEKPAAASPQTAPEITKLLRQVIIYKRGNIPHRSEITG</sequence>
<proteinExistence type="predicted"/>
<dbReference type="InterPro" id="IPR014819">
    <property type="entry name" value="PriCT_2"/>
</dbReference>
<evidence type="ECO:0000313" key="3">
    <source>
        <dbReference type="EMBL" id="MBD2739703.1"/>
    </source>
</evidence>
<keyword evidence="4" id="KW-1185">Reference proteome</keyword>
<feature type="non-terminal residue" evidence="3">
    <location>
        <position position="424"/>
    </location>
</feature>
<protein>
    <submittedName>
        <fullName evidence="3">PriCT-2 domain-containing protein</fullName>
    </submittedName>
</protein>
<evidence type="ECO:0000256" key="1">
    <source>
        <dbReference type="SAM" id="Coils"/>
    </source>
</evidence>
<feature type="domain" description="Primase C-terminal 2" evidence="2">
    <location>
        <begin position="251"/>
        <end position="325"/>
    </location>
</feature>
<reference evidence="3 4" key="1">
    <citation type="journal article" date="2020" name="ISME J.">
        <title>Comparative genomics reveals insights into cyanobacterial evolution and habitat adaptation.</title>
        <authorList>
            <person name="Chen M.Y."/>
            <person name="Teng W.K."/>
            <person name="Zhao L."/>
            <person name="Hu C.X."/>
            <person name="Zhou Y.K."/>
            <person name="Han B.P."/>
            <person name="Song L.R."/>
            <person name="Shu W.S."/>
        </authorList>
    </citation>
    <scope>NUCLEOTIDE SEQUENCE [LARGE SCALE GENOMIC DNA]</scope>
    <source>
        <strain evidence="3 4">FACHB-159</strain>
    </source>
</reference>
<keyword evidence="1" id="KW-0175">Coiled coil</keyword>
<dbReference type="Proteomes" id="UP000637383">
    <property type="component" value="Unassembled WGS sequence"/>
</dbReference>